<evidence type="ECO:0000313" key="3">
    <source>
        <dbReference type="Proteomes" id="UP000050741"/>
    </source>
</evidence>
<feature type="transmembrane region" description="Helical" evidence="2">
    <location>
        <begin position="136"/>
        <end position="160"/>
    </location>
</feature>
<keyword evidence="2" id="KW-0812">Transmembrane</keyword>
<dbReference type="Proteomes" id="UP000050741">
    <property type="component" value="Unassembled WGS sequence"/>
</dbReference>
<feature type="compositionally biased region" description="Polar residues" evidence="1">
    <location>
        <begin position="830"/>
        <end position="849"/>
    </location>
</feature>
<keyword evidence="2" id="KW-1133">Transmembrane helix</keyword>
<feature type="compositionally biased region" description="Polar residues" evidence="1">
    <location>
        <begin position="782"/>
        <end position="792"/>
    </location>
</feature>
<dbReference type="AlphaFoldDB" id="A0A183BRF6"/>
<protein>
    <submittedName>
        <fullName evidence="4">Protein smoothened</fullName>
    </submittedName>
</protein>
<reference evidence="4" key="2">
    <citation type="submission" date="2016-06" db="UniProtKB">
        <authorList>
            <consortium name="WormBaseParasite"/>
        </authorList>
    </citation>
    <scope>IDENTIFICATION</scope>
</reference>
<feature type="region of interest" description="Disordered" evidence="1">
    <location>
        <begin position="723"/>
        <end position="849"/>
    </location>
</feature>
<proteinExistence type="predicted"/>
<dbReference type="Pfam" id="PF07062">
    <property type="entry name" value="Clc-like"/>
    <property type="match status" value="1"/>
</dbReference>
<dbReference type="WBParaSite" id="GPLIN_000319200">
    <property type="protein sequence ID" value="GPLIN_000319200"/>
    <property type="gene ID" value="GPLIN_000319200"/>
</dbReference>
<dbReference type="InterPro" id="IPR010761">
    <property type="entry name" value="Clc_prot-like"/>
</dbReference>
<organism evidence="3 4">
    <name type="scientific">Globodera pallida</name>
    <name type="common">Potato cyst nematode worm</name>
    <name type="synonym">Heterodera pallida</name>
    <dbReference type="NCBI Taxonomy" id="36090"/>
    <lineage>
        <taxon>Eukaryota</taxon>
        <taxon>Metazoa</taxon>
        <taxon>Ecdysozoa</taxon>
        <taxon>Nematoda</taxon>
        <taxon>Chromadorea</taxon>
        <taxon>Rhabditida</taxon>
        <taxon>Tylenchina</taxon>
        <taxon>Tylenchomorpha</taxon>
        <taxon>Tylenchoidea</taxon>
        <taxon>Heteroderidae</taxon>
        <taxon>Heteroderinae</taxon>
        <taxon>Globodera</taxon>
    </lineage>
</organism>
<keyword evidence="3" id="KW-1185">Reference proteome</keyword>
<sequence length="1058" mass="117246">MTTPNDGDDQRRARYGWLSLFLLLLVMSTTALLMGLLTPSWQVVYLEDGRTEHHHGLWLDCKRDYSYDYGRPREYYETLHRRFDLAGPFDQFWLPSLLCVFKFDYWLDDQDWYEFGYDENRLWGDAYQHLFLGWKIAAFVAHLIAAICSLFSILMIICAYCHRLCTCVAAVLVTLSVVSGLGGNVVFYAFASDQNTNIIKEEDGIYENTNIIKEEDGIYEQHFGWSFWVSIVGNCLMLFTSLMGCLATKAVLGKSRTKFIKIQADDDFDDDNTQLLRLSATSSTYVPQQQQQQHQNGTNRRQHQQQQQKQFGRSPQRSTIYRIESNDLRRWERERMRTVEKEGHFKRTNSMPMIRRQFVDQQMQNASSISDLSRPVVAGGASHPFFPRRDSPMANDHELAGGAAMDVIYEYVDQASLSLASTLKAGDFVRSKSKLNVYDPVPAFSNGKQQQRRVESTSIGIGQNRSAPAAADHHHHQQQQQMLRLQRREMFETANAADTEYLQPKSLTSGSSGGDNHSSNSSSAAGRQTPLIVPIAANNAAFRGFSRERPAVPLQPPTTSSSTFEAMAAAVPPQIPLDTFPHQTQQQRQWEAKMLLELKKQQQQQLQQQHQHMAEEDKLQQQLQHNIHHHQQKPAPPIGRARPASERRLCPPILSDVPAPPTPSTTVPPAAVATVARDDVHRIQINTFQPMADDAQHSSFLGTFNTKYSRSITDLVPAGIGQDSSVRAFERGPPTESSEQSTTSTALSSAAAAAHSDYRPPTFLGVEALPPPMGSTLLRQRLGSNPSATTTLRGPDLRNGGGGTPPQSEADRSLGSSRAATFLGSPPTAAGQNVPRTFGQNASGNSGQSADEMMTIAPRRMCHLDDELDCKITFNWGQLSAAGTCPALYNSSEQAERIKRNKKKIHGLVHVSGLCVLFADNQTLGGYKVQELTPELTQQFGTCAQQCAKFESGTSNNNNNDVTWKNQCGGDASSAAGGGRCQIRRDNGNYTMHGNCPMLDENGGAYFGQILADLVPEKLVSAAKMSAFVSVRVLCFALIFGTFSGAQWHVTAGGAKCF</sequence>
<reference evidence="3" key="1">
    <citation type="submission" date="2014-05" db="EMBL/GenBank/DDBJ databases">
        <title>The genome and life-stage specific transcriptomes of Globodera pallida elucidate key aspects of plant parasitism by a cyst nematode.</title>
        <authorList>
            <person name="Cotton J.A."/>
            <person name="Lilley C.J."/>
            <person name="Jones L.M."/>
            <person name="Kikuchi T."/>
            <person name="Reid A.J."/>
            <person name="Thorpe P."/>
            <person name="Tsai I.J."/>
            <person name="Beasley H."/>
            <person name="Blok V."/>
            <person name="Cock P.J.A."/>
            <person name="Van den Akker S.E."/>
            <person name="Holroyd N."/>
            <person name="Hunt M."/>
            <person name="Mantelin S."/>
            <person name="Naghra H."/>
            <person name="Pain A."/>
            <person name="Palomares-Rius J.E."/>
            <person name="Zarowiecki M."/>
            <person name="Berriman M."/>
            <person name="Jones J.T."/>
            <person name="Urwin P.E."/>
        </authorList>
    </citation>
    <scope>NUCLEOTIDE SEQUENCE [LARGE SCALE GENOMIC DNA]</scope>
    <source>
        <strain evidence="3">Lindley</strain>
    </source>
</reference>
<dbReference type="PANTHER" id="PTHR35574">
    <property type="entry name" value="PUTATIVE-RELATED"/>
    <property type="match status" value="1"/>
</dbReference>
<dbReference type="GO" id="GO:0016020">
    <property type="term" value="C:membrane"/>
    <property type="evidence" value="ECO:0007669"/>
    <property type="project" value="InterPro"/>
</dbReference>
<evidence type="ECO:0000256" key="2">
    <source>
        <dbReference type="SAM" id="Phobius"/>
    </source>
</evidence>
<feature type="compositionally biased region" description="Low complexity" evidence="1">
    <location>
        <begin position="514"/>
        <end position="526"/>
    </location>
</feature>
<feature type="transmembrane region" description="Helical" evidence="2">
    <location>
        <begin position="167"/>
        <end position="191"/>
    </location>
</feature>
<feature type="transmembrane region" description="Helical" evidence="2">
    <location>
        <begin position="15"/>
        <end position="37"/>
    </location>
</feature>
<feature type="transmembrane region" description="Helical" evidence="2">
    <location>
        <begin position="225"/>
        <end position="252"/>
    </location>
</feature>
<feature type="region of interest" description="Disordered" evidence="1">
    <location>
        <begin position="496"/>
        <end position="528"/>
    </location>
</feature>
<feature type="compositionally biased region" description="Low complexity" evidence="1">
    <location>
        <begin position="735"/>
        <end position="754"/>
    </location>
</feature>
<feature type="compositionally biased region" description="Low complexity" evidence="1">
    <location>
        <begin position="288"/>
        <end position="310"/>
    </location>
</feature>
<dbReference type="Gene3D" id="1.20.140.150">
    <property type="match status" value="1"/>
</dbReference>
<feature type="region of interest" description="Disordered" evidence="1">
    <location>
        <begin position="464"/>
        <end position="484"/>
    </location>
</feature>
<accession>A0A183BRF6</accession>
<feature type="region of interest" description="Disordered" evidence="1">
    <location>
        <begin position="282"/>
        <end position="324"/>
    </location>
</feature>
<name>A0A183BRF6_GLOPA</name>
<keyword evidence="2" id="KW-0472">Membrane</keyword>
<dbReference type="PANTHER" id="PTHR35574:SF2">
    <property type="entry name" value="CLAUDIN-LIKE IN CAENORHABDITIS"/>
    <property type="match status" value="1"/>
</dbReference>
<evidence type="ECO:0000256" key="1">
    <source>
        <dbReference type="SAM" id="MobiDB-lite"/>
    </source>
</evidence>
<evidence type="ECO:0000313" key="4">
    <source>
        <dbReference type="WBParaSite" id="GPLIN_000319200"/>
    </source>
</evidence>